<evidence type="ECO:0000313" key="3">
    <source>
        <dbReference type="Proteomes" id="UP000183832"/>
    </source>
</evidence>
<evidence type="ECO:0000256" key="1">
    <source>
        <dbReference type="SAM" id="MobiDB-lite"/>
    </source>
</evidence>
<organism evidence="2 3">
    <name type="scientific">Clunio marinus</name>
    <dbReference type="NCBI Taxonomy" id="568069"/>
    <lineage>
        <taxon>Eukaryota</taxon>
        <taxon>Metazoa</taxon>
        <taxon>Ecdysozoa</taxon>
        <taxon>Arthropoda</taxon>
        <taxon>Hexapoda</taxon>
        <taxon>Insecta</taxon>
        <taxon>Pterygota</taxon>
        <taxon>Neoptera</taxon>
        <taxon>Endopterygota</taxon>
        <taxon>Diptera</taxon>
        <taxon>Nematocera</taxon>
        <taxon>Chironomoidea</taxon>
        <taxon>Chironomidae</taxon>
        <taxon>Clunio</taxon>
    </lineage>
</organism>
<sequence>MAKRQTEQNADDNDDDDDDDNWANLFVSFFRHRNTHAVCNMEIETTMWKIFVQQKNKEEAQAA</sequence>
<reference evidence="2 3" key="1">
    <citation type="submission" date="2015-04" db="EMBL/GenBank/DDBJ databases">
        <authorList>
            <person name="Syromyatnikov M.Y."/>
            <person name="Popov V.N."/>
        </authorList>
    </citation>
    <scope>NUCLEOTIDE SEQUENCE [LARGE SCALE GENOMIC DNA]</scope>
</reference>
<proteinExistence type="predicted"/>
<feature type="region of interest" description="Disordered" evidence="1">
    <location>
        <begin position="1"/>
        <end position="20"/>
    </location>
</feature>
<evidence type="ECO:0000313" key="2">
    <source>
        <dbReference type="EMBL" id="CRK93305.1"/>
    </source>
</evidence>
<protein>
    <submittedName>
        <fullName evidence="2">CLUMA_CG006848, isoform A</fullName>
    </submittedName>
</protein>
<gene>
    <name evidence="2" type="ORF">CLUMA_CG006848</name>
</gene>
<dbReference type="Proteomes" id="UP000183832">
    <property type="component" value="Unassembled WGS sequence"/>
</dbReference>
<dbReference type="AlphaFoldDB" id="A0A1J1I4J5"/>
<accession>A0A1J1I4J5</accession>
<name>A0A1J1I4J5_9DIPT</name>
<dbReference type="EMBL" id="CVRI01000037">
    <property type="protein sequence ID" value="CRK93305.1"/>
    <property type="molecule type" value="Genomic_DNA"/>
</dbReference>
<keyword evidence="3" id="KW-1185">Reference proteome</keyword>
<feature type="compositionally biased region" description="Acidic residues" evidence="1">
    <location>
        <begin position="9"/>
        <end position="20"/>
    </location>
</feature>